<evidence type="ECO:0000313" key="1">
    <source>
        <dbReference type="EMBL" id="SVD37089.1"/>
    </source>
</evidence>
<gene>
    <name evidence="1" type="ORF">METZ01_LOCUS389943</name>
</gene>
<dbReference type="AlphaFoldDB" id="A0A382US49"/>
<accession>A0A382US49</accession>
<proteinExistence type="predicted"/>
<sequence length="238" mass="25420">MGLFGSSKPQATALSIPGVGGGFNQEQMAMFQQAANDSGLAGMGMGMLDQMTGGGINTEEIELMYHLMARHPNEVDLFLVQNPAFLSGLADLVTVVIRKELYTWFNSTAIAATVDPTAAAELGYSTITQENIDAILANMVKGVDSVGTETTPQQRINAADAEAIGLINQHKYGMQMGAMGNQMSQQQQLYQQQLMQQQMMAQQNQGLTGALGSFGSSLIRGSLGLPPSPQQMGYGQQY</sequence>
<feature type="non-terminal residue" evidence="1">
    <location>
        <position position="238"/>
    </location>
</feature>
<name>A0A382US49_9ZZZZ</name>
<reference evidence="1" key="1">
    <citation type="submission" date="2018-05" db="EMBL/GenBank/DDBJ databases">
        <authorList>
            <person name="Lanie J.A."/>
            <person name="Ng W.-L."/>
            <person name="Kazmierczak K.M."/>
            <person name="Andrzejewski T.M."/>
            <person name="Davidsen T.M."/>
            <person name="Wayne K.J."/>
            <person name="Tettelin H."/>
            <person name="Glass J.I."/>
            <person name="Rusch D."/>
            <person name="Podicherti R."/>
            <person name="Tsui H.-C.T."/>
            <person name="Winkler M.E."/>
        </authorList>
    </citation>
    <scope>NUCLEOTIDE SEQUENCE</scope>
</reference>
<dbReference type="EMBL" id="UINC01146391">
    <property type="protein sequence ID" value="SVD37089.1"/>
    <property type="molecule type" value="Genomic_DNA"/>
</dbReference>
<organism evidence="1">
    <name type="scientific">marine metagenome</name>
    <dbReference type="NCBI Taxonomy" id="408172"/>
    <lineage>
        <taxon>unclassified sequences</taxon>
        <taxon>metagenomes</taxon>
        <taxon>ecological metagenomes</taxon>
    </lineage>
</organism>
<protein>
    <submittedName>
        <fullName evidence="1">Uncharacterized protein</fullName>
    </submittedName>
</protein>